<proteinExistence type="predicted"/>
<evidence type="ECO:0008006" key="4">
    <source>
        <dbReference type="Google" id="ProtNLM"/>
    </source>
</evidence>
<feature type="transmembrane region" description="Helical" evidence="1">
    <location>
        <begin position="122"/>
        <end position="143"/>
    </location>
</feature>
<gene>
    <name evidence="2" type="ORF">C1I99_19945</name>
</gene>
<dbReference type="OrthoDB" id="3463898at2"/>
<feature type="transmembrane region" description="Helical" evidence="1">
    <location>
        <begin position="333"/>
        <end position="352"/>
    </location>
</feature>
<name>A0A2W2CZW9_9ACTN</name>
<evidence type="ECO:0000313" key="3">
    <source>
        <dbReference type="Proteomes" id="UP000248749"/>
    </source>
</evidence>
<sequence>MRERLVPHAVAAAVAAVVLAPLAGPGYALRYDMVFVPRQALSWEAIAPASALPRAVPQDAVVALASQLVPGWALQRLVLVAILYLAALGAARLVPTERVGVRVVAALGYAWTPYLAERLLIGQWGLLVAYAALPWLVGAALGVRAGRPGALRRLLLAAAACAITPTGGLLALVAVAVLLPGRYPRAARSTSVALGLTVLLNAPWVVAGLLSSGTGRSDPAGVAAFAARAENWAGPLVALAGTGGIWNGQTTPASRGGSLVPMATAVLLAVAGYGVPLLRRRWPAALAGRFGLLAAGSWLAAAVGVLPGGADLLGWLVATVPGAGLVRDGQKLLVPYALALAVTGALGAERLADRLAARYDTATGRVLLAGAALLPVVLLPDLAYGGAGRLRPVDWPADWATVARVTAARPGEVVSLPFQEYQRYAWNHGQVVIDPAPRYLAVPVLIDDTLRVGGLAVAGEDPRAARVREVLARRAPLAATGARWVLVQRAAGPSPDPATLAGLRVVHAGAELTLYENPAWSPPAAPEPAPVRPVGLAHLLAATVVAGIGFSGTARVARRVVASRHASPAEGEGG</sequence>
<protein>
    <recommendedName>
        <fullName evidence="4">YfhO family protein</fullName>
    </recommendedName>
</protein>
<keyword evidence="1" id="KW-0472">Membrane</keyword>
<feature type="transmembrane region" description="Helical" evidence="1">
    <location>
        <begin position="364"/>
        <end position="384"/>
    </location>
</feature>
<accession>A0A2W2CZW9</accession>
<keyword evidence="1" id="KW-0812">Transmembrane</keyword>
<dbReference type="RefSeq" id="WP_111135747.1">
    <property type="nucleotide sequence ID" value="NZ_POUB01000150.1"/>
</dbReference>
<feature type="transmembrane region" description="Helical" evidence="1">
    <location>
        <begin position="290"/>
        <end position="313"/>
    </location>
</feature>
<dbReference type="Proteomes" id="UP000248749">
    <property type="component" value="Unassembled WGS sequence"/>
</dbReference>
<organism evidence="2 3">
    <name type="scientific">Micromonospora deserti</name>
    <dbReference type="NCBI Taxonomy" id="2070366"/>
    <lineage>
        <taxon>Bacteria</taxon>
        <taxon>Bacillati</taxon>
        <taxon>Actinomycetota</taxon>
        <taxon>Actinomycetes</taxon>
        <taxon>Micromonosporales</taxon>
        <taxon>Micromonosporaceae</taxon>
        <taxon>Micromonospora</taxon>
    </lineage>
</organism>
<comment type="caution">
    <text evidence="2">The sequence shown here is derived from an EMBL/GenBank/DDBJ whole genome shotgun (WGS) entry which is preliminary data.</text>
</comment>
<dbReference type="EMBL" id="POUB01000150">
    <property type="protein sequence ID" value="PZF93949.1"/>
    <property type="molecule type" value="Genomic_DNA"/>
</dbReference>
<keyword evidence="1" id="KW-1133">Transmembrane helix</keyword>
<feature type="transmembrane region" description="Helical" evidence="1">
    <location>
        <begin position="155"/>
        <end position="179"/>
    </location>
</feature>
<feature type="transmembrane region" description="Helical" evidence="1">
    <location>
        <begin position="73"/>
        <end position="94"/>
    </location>
</feature>
<evidence type="ECO:0000256" key="1">
    <source>
        <dbReference type="SAM" id="Phobius"/>
    </source>
</evidence>
<feature type="transmembrane region" description="Helical" evidence="1">
    <location>
        <begin position="222"/>
        <end position="246"/>
    </location>
</feature>
<reference evidence="2 3" key="1">
    <citation type="submission" date="2018-01" db="EMBL/GenBank/DDBJ databases">
        <title>Draft genome sequence of Salinispora sp. 13K206.</title>
        <authorList>
            <person name="Sahin N."/>
            <person name="Saygin H."/>
            <person name="Ay H."/>
        </authorList>
    </citation>
    <scope>NUCLEOTIDE SEQUENCE [LARGE SCALE GENOMIC DNA]</scope>
    <source>
        <strain evidence="2 3">13K206</strain>
    </source>
</reference>
<feature type="transmembrane region" description="Helical" evidence="1">
    <location>
        <begin position="99"/>
        <end position="116"/>
    </location>
</feature>
<feature type="transmembrane region" description="Helical" evidence="1">
    <location>
        <begin position="191"/>
        <end position="210"/>
    </location>
</feature>
<dbReference type="AlphaFoldDB" id="A0A2W2CZW9"/>
<keyword evidence="3" id="KW-1185">Reference proteome</keyword>
<evidence type="ECO:0000313" key="2">
    <source>
        <dbReference type="EMBL" id="PZF93949.1"/>
    </source>
</evidence>
<feature type="transmembrane region" description="Helical" evidence="1">
    <location>
        <begin position="258"/>
        <end position="278"/>
    </location>
</feature>